<feature type="transmembrane region" description="Helical" evidence="1">
    <location>
        <begin position="161"/>
        <end position="184"/>
    </location>
</feature>
<accession>A0AAD7MMC6</accession>
<sequence>MSQKILNTYIPLVVFPVLSALALKLTYGNVVEAGLLPIIDQNCPAQLTSLELTPHRLDYLGVPSVDQRICGFVSFFHLALTPEVLPFLTYFMASTMALLAIPAFESWRAGRHSILALPVLFGLMMQIMTVGAVLPLYWLIFILTGTAQRRGRGEDTKISAAHAQAVIFGLNLGAGIPSVCLLVLQDPHVTALWQLFPLWQFLAQSGHLLVRRPSADPGSGYSWIRALYIGAFIIASSTHVGTLARAETLEGIKAVFLPSVAPLTSAASNLKALDMLQWDAFFAYTSTLLGTVWFAEDARQAAGIILWNVIGSIMVGPGAAIAAVALWRESHLHPSARVEAKEKSK</sequence>
<comment type="caution">
    <text evidence="2">The sequence shown here is derived from an EMBL/GenBank/DDBJ whole genome shotgun (WGS) entry which is preliminary data.</text>
</comment>
<feature type="transmembrane region" description="Helical" evidence="1">
    <location>
        <begin position="222"/>
        <end position="244"/>
    </location>
</feature>
<feature type="transmembrane region" description="Helical" evidence="1">
    <location>
        <begin position="84"/>
        <end position="104"/>
    </location>
</feature>
<evidence type="ECO:0000313" key="3">
    <source>
        <dbReference type="Proteomes" id="UP001215280"/>
    </source>
</evidence>
<keyword evidence="1" id="KW-1133">Transmembrane helix</keyword>
<feature type="transmembrane region" description="Helical" evidence="1">
    <location>
        <begin position="116"/>
        <end position="141"/>
    </location>
</feature>
<dbReference type="Proteomes" id="UP001215280">
    <property type="component" value="Unassembled WGS sequence"/>
</dbReference>
<keyword evidence="3" id="KW-1185">Reference proteome</keyword>
<dbReference type="EMBL" id="JARJLG010000240">
    <property type="protein sequence ID" value="KAJ7724187.1"/>
    <property type="molecule type" value="Genomic_DNA"/>
</dbReference>
<protein>
    <submittedName>
        <fullName evidence="2">Uncharacterized protein</fullName>
    </submittedName>
</protein>
<organism evidence="2 3">
    <name type="scientific">Mycena maculata</name>
    <dbReference type="NCBI Taxonomy" id="230809"/>
    <lineage>
        <taxon>Eukaryota</taxon>
        <taxon>Fungi</taxon>
        <taxon>Dikarya</taxon>
        <taxon>Basidiomycota</taxon>
        <taxon>Agaricomycotina</taxon>
        <taxon>Agaricomycetes</taxon>
        <taxon>Agaricomycetidae</taxon>
        <taxon>Agaricales</taxon>
        <taxon>Marasmiineae</taxon>
        <taxon>Mycenaceae</taxon>
        <taxon>Mycena</taxon>
    </lineage>
</organism>
<proteinExistence type="predicted"/>
<reference evidence="2" key="1">
    <citation type="submission" date="2023-03" db="EMBL/GenBank/DDBJ databases">
        <title>Massive genome expansion in bonnet fungi (Mycena s.s.) driven by repeated elements and novel gene families across ecological guilds.</title>
        <authorList>
            <consortium name="Lawrence Berkeley National Laboratory"/>
            <person name="Harder C.B."/>
            <person name="Miyauchi S."/>
            <person name="Viragh M."/>
            <person name="Kuo A."/>
            <person name="Thoen E."/>
            <person name="Andreopoulos B."/>
            <person name="Lu D."/>
            <person name="Skrede I."/>
            <person name="Drula E."/>
            <person name="Henrissat B."/>
            <person name="Morin E."/>
            <person name="Kohler A."/>
            <person name="Barry K."/>
            <person name="LaButti K."/>
            <person name="Morin E."/>
            <person name="Salamov A."/>
            <person name="Lipzen A."/>
            <person name="Mereny Z."/>
            <person name="Hegedus B."/>
            <person name="Baldrian P."/>
            <person name="Stursova M."/>
            <person name="Weitz H."/>
            <person name="Taylor A."/>
            <person name="Grigoriev I.V."/>
            <person name="Nagy L.G."/>
            <person name="Martin F."/>
            <person name="Kauserud H."/>
        </authorList>
    </citation>
    <scope>NUCLEOTIDE SEQUENCE</scope>
    <source>
        <strain evidence="2">CBHHK188m</strain>
    </source>
</reference>
<evidence type="ECO:0000256" key="1">
    <source>
        <dbReference type="SAM" id="Phobius"/>
    </source>
</evidence>
<gene>
    <name evidence="2" type="ORF">DFH07DRAFT_897339</name>
</gene>
<feature type="transmembrane region" description="Helical" evidence="1">
    <location>
        <begin position="278"/>
        <end position="295"/>
    </location>
</feature>
<evidence type="ECO:0000313" key="2">
    <source>
        <dbReference type="EMBL" id="KAJ7724187.1"/>
    </source>
</evidence>
<dbReference type="AlphaFoldDB" id="A0AAD7MMC6"/>
<keyword evidence="1" id="KW-0812">Transmembrane</keyword>
<feature type="transmembrane region" description="Helical" evidence="1">
    <location>
        <begin position="301"/>
        <end position="327"/>
    </location>
</feature>
<name>A0AAD7MMC6_9AGAR</name>
<keyword evidence="1" id="KW-0472">Membrane</keyword>